<organism evidence="8">
    <name type="scientific">mine drainage metagenome</name>
    <dbReference type="NCBI Taxonomy" id="410659"/>
    <lineage>
        <taxon>unclassified sequences</taxon>
        <taxon>metagenomes</taxon>
        <taxon>ecological metagenomes</taxon>
    </lineage>
</organism>
<dbReference type="Pfam" id="PF13500">
    <property type="entry name" value="AAA_26"/>
    <property type="match status" value="1"/>
</dbReference>
<proteinExistence type="inferred from homology"/>
<keyword evidence="4" id="KW-0547">Nucleotide-binding</keyword>
<dbReference type="InterPro" id="IPR004472">
    <property type="entry name" value="DTB_synth_BioD"/>
</dbReference>
<evidence type="ECO:0000256" key="4">
    <source>
        <dbReference type="ARBA" id="ARBA00022741"/>
    </source>
</evidence>
<reference evidence="8" key="1">
    <citation type="submission" date="2016-10" db="EMBL/GenBank/DDBJ databases">
        <title>Sequence of Gallionella enrichment culture.</title>
        <authorList>
            <person name="Poehlein A."/>
            <person name="Muehling M."/>
            <person name="Daniel R."/>
        </authorList>
    </citation>
    <scope>NUCLEOTIDE SEQUENCE</scope>
</reference>
<dbReference type="GO" id="GO:0000287">
    <property type="term" value="F:magnesium ion binding"/>
    <property type="evidence" value="ECO:0007669"/>
    <property type="project" value="InterPro"/>
</dbReference>
<dbReference type="NCBIfam" id="TIGR00347">
    <property type="entry name" value="bioD"/>
    <property type="match status" value="1"/>
</dbReference>
<sequence length="235" mass="24740">MSRGFFVTGTDTGVGKTLISAALVHGFAQRGFAVAGMKPVAAGCRSERGVLLSEDVELLKMASNVPLPMHIINPFAFAPALAPHIAAQQLGVRIELAAIDDAFRQAAAATEILLVEGVGGFCVPVNDTQSMADVAVMLGCPVILVVGMRLGCLNHALLTVEAILARGLTLAGWIANCTAPDMPALGENLAALEMRIPAPRLGTVPFQLRPDYATVSSRLEFEVFLHRSPPCDGER</sequence>
<dbReference type="GO" id="GO:0005524">
    <property type="term" value="F:ATP binding"/>
    <property type="evidence" value="ECO:0007669"/>
    <property type="project" value="UniProtKB-KW"/>
</dbReference>
<dbReference type="AlphaFoldDB" id="A0A1J5R8P8"/>
<dbReference type="Gene3D" id="3.40.50.300">
    <property type="entry name" value="P-loop containing nucleotide triphosphate hydrolases"/>
    <property type="match status" value="1"/>
</dbReference>
<keyword evidence="1" id="KW-0963">Cytoplasm</keyword>
<dbReference type="FunFam" id="3.40.50.300:FF:000292">
    <property type="entry name" value="ATP-dependent dethiobiotin synthetase BioD"/>
    <property type="match status" value="1"/>
</dbReference>
<keyword evidence="7" id="KW-0460">Magnesium</keyword>
<evidence type="ECO:0000256" key="5">
    <source>
        <dbReference type="ARBA" id="ARBA00022756"/>
    </source>
</evidence>
<keyword evidence="6" id="KW-0067">ATP-binding</keyword>
<dbReference type="GO" id="GO:0042803">
    <property type="term" value="F:protein homodimerization activity"/>
    <property type="evidence" value="ECO:0007669"/>
    <property type="project" value="UniProtKB-ARBA"/>
</dbReference>
<accession>A0A1J5R8P8</accession>
<dbReference type="SUPFAM" id="SSF52540">
    <property type="entry name" value="P-loop containing nucleoside triphosphate hydrolases"/>
    <property type="match status" value="1"/>
</dbReference>
<gene>
    <name evidence="8" type="primary">bioD1_8</name>
    <name evidence="8" type="ORF">GALL_320640</name>
</gene>
<dbReference type="PANTHER" id="PTHR43210">
    <property type="entry name" value="DETHIOBIOTIN SYNTHETASE"/>
    <property type="match status" value="1"/>
</dbReference>
<keyword evidence="2 8" id="KW-0436">Ligase</keyword>
<evidence type="ECO:0000256" key="2">
    <source>
        <dbReference type="ARBA" id="ARBA00022598"/>
    </source>
</evidence>
<dbReference type="CDD" id="cd03109">
    <property type="entry name" value="DTBS"/>
    <property type="match status" value="1"/>
</dbReference>
<dbReference type="GO" id="GO:0009102">
    <property type="term" value="P:biotin biosynthetic process"/>
    <property type="evidence" value="ECO:0007669"/>
    <property type="project" value="UniProtKB-UniPathway"/>
</dbReference>
<dbReference type="InterPro" id="IPR027417">
    <property type="entry name" value="P-loop_NTPase"/>
</dbReference>
<dbReference type="UniPathway" id="UPA00078"/>
<name>A0A1J5R8P8_9ZZZZ</name>
<evidence type="ECO:0000256" key="1">
    <source>
        <dbReference type="ARBA" id="ARBA00022490"/>
    </source>
</evidence>
<dbReference type="PIRSF" id="PIRSF006755">
    <property type="entry name" value="DTB_synth"/>
    <property type="match status" value="1"/>
</dbReference>
<dbReference type="GO" id="GO:0005829">
    <property type="term" value="C:cytosol"/>
    <property type="evidence" value="ECO:0007669"/>
    <property type="project" value="TreeGrafter"/>
</dbReference>
<keyword evidence="5" id="KW-0093">Biotin biosynthesis</keyword>
<dbReference type="HAMAP" id="MF_00336">
    <property type="entry name" value="BioD"/>
    <property type="match status" value="1"/>
</dbReference>
<dbReference type="EC" id="6.3.3.3" evidence="8"/>
<dbReference type="GO" id="GO:0004141">
    <property type="term" value="F:dethiobiotin synthase activity"/>
    <property type="evidence" value="ECO:0007669"/>
    <property type="project" value="UniProtKB-EC"/>
</dbReference>
<comment type="caution">
    <text evidence="8">The sequence shown here is derived from an EMBL/GenBank/DDBJ whole genome shotgun (WGS) entry which is preliminary data.</text>
</comment>
<protein>
    <submittedName>
        <fullName evidence="8">ATP-dependent dethiobiotin synthetase BioD 1</fullName>
        <ecNumber evidence="8">6.3.3.3</ecNumber>
    </submittedName>
</protein>
<dbReference type="PANTHER" id="PTHR43210:SF5">
    <property type="entry name" value="DETHIOBIOTIN SYNTHETASE"/>
    <property type="match status" value="1"/>
</dbReference>
<evidence type="ECO:0000256" key="6">
    <source>
        <dbReference type="ARBA" id="ARBA00022840"/>
    </source>
</evidence>
<dbReference type="EMBL" id="MLJW01000501">
    <property type="protein sequence ID" value="OIQ86083.1"/>
    <property type="molecule type" value="Genomic_DNA"/>
</dbReference>
<keyword evidence="3" id="KW-0479">Metal-binding</keyword>
<evidence type="ECO:0000256" key="7">
    <source>
        <dbReference type="ARBA" id="ARBA00022842"/>
    </source>
</evidence>
<evidence type="ECO:0000256" key="3">
    <source>
        <dbReference type="ARBA" id="ARBA00022723"/>
    </source>
</evidence>
<evidence type="ECO:0000313" key="8">
    <source>
        <dbReference type="EMBL" id="OIQ86083.1"/>
    </source>
</evidence>